<dbReference type="Proteomes" id="UP000194236">
    <property type="component" value="Unassembled WGS sequence"/>
</dbReference>
<feature type="region of interest" description="Disordered" evidence="1">
    <location>
        <begin position="1"/>
        <end position="44"/>
    </location>
</feature>
<evidence type="ECO:0000256" key="1">
    <source>
        <dbReference type="SAM" id="MobiDB-lite"/>
    </source>
</evidence>
<keyword evidence="3" id="KW-1185">Reference proteome</keyword>
<dbReference type="EMBL" id="MUJZ01026798">
    <property type="protein sequence ID" value="OTF78676.1"/>
    <property type="molecule type" value="Genomic_DNA"/>
</dbReference>
<comment type="caution">
    <text evidence="2">The sequence shown here is derived from an EMBL/GenBank/DDBJ whole genome shotgun (WGS) entry which is preliminary data.</text>
</comment>
<reference evidence="2 3" key="1">
    <citation type="submission" date="2017-03" db="EMBL/GenBank/DDBJ databases">
        <title>Genome Survey of Euroglyphus maynei.</title>
        <authorList>
            <person name="Arlian L.G."/>
            <person name="Morgan M.S."/>
            <person name="Rider S.D."/>
        </authorList>
    </citation>
    <scope>NUCLEOTIDE SEQUENCE [LARGE SCALE GENOMIC DNA]</scope>
    <source>
        <strain evidence="2">Arlian Lab</strain>
        <tissue evidence="2">Whole body</tissue>
    </source>
</reference>
<feature type="compositionally biased region" description="Basic and acidic residues" evidence="1">
    <location>
        <begin position="7"/>
        <end position="26"/>
    </location>
</feature>
<feature type="compositionally biased region" description="Low complexity" evidence="1">
    <location>
        <begin position="34"/>
        <end position="44"/>
    </location>
</feature>
<sequence>MNEESSNEFRRSTKTFDSRTNERFLDESDDQQDHFNNNNDQDSNVVKIRRERNVDECHFCIF</sequence>
<evidence type="ECO:0000313" key="2">
    <source>
        <dbReference type="EMBL" id="OTF78676.1"/>
    </source>
</evidence>
<proteinExistence type="predicted"/>
<gene>
    <name evidence="2" type="ORF">BLA29_003552</name>
</gene>
<accession>A0A1Y3BGF1</accession>
<organism evidence="2 3">
    <name type="scientific">Euroglyphus maynei</name>
    <name type="common">Mayne's house dust mite</name>
    <dbReference type="NCBI Taxonomy" id="6958"/>
    <lineage>
        <taxon>Eukaryota</taxon>
        <taxon>Metazoa</taxon>
        <taxon>Ecdysozoa</taxon>
        <taxon>Arthropoda</taxon>
        <taxon>Chelicerata</taxon>
        <taxon>Arachnida</taxon>
        <taxon>Acari</taxon>
        <taxon>Acariformes</taxon>
        <taxon>Sarcoptiformes</taxon>
        <taxon>Astigmata</taxon>
        <taxon>Psoroptidia</taxon>
        <taxon>Analgoidea</taxon>
        <taxon>Pyroglyphidae</taxon>
        <taxon>Pyroglyphinae</taxon>
        <taxon>Euroglyphus</taxon>
    </lineage>
</organism>
<evidence type="ECO:0000313" key="3">
    <source>
        <dbReference type="Proteomes" id="UP000194236"/>
    </source>
</evidence>
<protein>
    <submittedName>
        <fullName evidence="2">Uncharacterized protein</fullName>
    </submittedName>
</protein>
<dbReference type="AlphaFoldDB" id="A0A1Y3BGF1"/>
<name>A0A1Y3BGF1_EURMA</name>